<keyword evidence="2" id="KW-1185">Reference proteome</keyword>
<proteinExistence type="predicted"/>
<dbReference type="KEGG" id="vg:26797900"/>
<gene>
    <name evidence="1" type="ORF">Bp8pC_085</name>
</gene>
<dbReference type="RefSeq" id="YP_009226993.1">
    <property type="nucleotide sequence ID" value="NC_029121.1"/>
</dbReference>
<accession>A0A0A0PKV2</accession>
<dbReference type="GeneID" id="26797900"/>
<evidence type="ECO:0000313" key="2">
    <source>
        <dbReference type="Proteomes" id="UP000030232"/>
    </source>
</evidence>
<sequence>MTHEEAIQIIRANYPPERYSMLREALDLAIARLEAVTEAEEQISRVKELVYFMEWHDGLLHAGDVMNAIEGVEG</sequence>
<reference evidence="1 2" key="1">
    <citation type="journal article" date="2015" name="Appl. Environ. Microbiol.">
        <title>Effects of actin-like proteins encoded by two Bacillus pumilus phages on unstable lysogeny, revealed by genomic analysis.</title>
        <authorList>
            <person name="Yuan Y."/>
            <person name="Peng Q."/>
            <person name="Wu D."/>
            <person name="Kou Z."/>
            <person name="Wu Y."/>
            <person name="Liu P."/>
            <person name="Gao M."/>
        </authorList>
    </citation>
    <scope>NUCLEOTIDE SEQUENCE [LARGE SCALE GENOMIC DNA]</scope>
</reference>
<name>A0A0A0PKV2_9CAUD</name>
<protein>
    <submittedName>
        <fullName evidence="1">Uncharacterized protein</fullName>
    </submittedName>
</protein>
<dbReference type="EMBL" id="KJ010547">
    <property type="protein sequence ID" value="AHJ87516.1"/>
    <property type="molecule type" value="Genomic_DNA"/>
</dbReference>
<dbReference type="OrthoDB" id="36863at10239"/>
<organism evidence="1 2">
    <name type="scientific">Bacillus phage Bp8p-C</name>
    <dbReference type="NCBI Taxonomy" id="1445810"/>
    <lineage>
        <taxon>Viruses</taxon>
        <taxon>Duplodnaviria</taxon>
        <taxon>Heunggongvirae</taxon>
        <taxon>Uroviricota</taxon>
        <taxon>Caudoviricetes</taxon>
        <taxon>Herelleviridae</taxon>
        <taxon>Bastillevirinae</taxon>
        <taxon>Agatevirus</taxon>
        <taxon>Agatevirus Bp8pC</taxon>
    </lineage>
</organism>
<evidence type="ECO:0000313" key="1">
    <source>
        <dbReference type="EMBL" id="AHJ87516.1"/>
    </source>
</evidence>
<dbReference type="Proteomes" id="UP000030232">
    <property type="component" value="Segment"/>
</dbReference>